<proteinExistence type="predicted"/>
<comment type="caution">
    <text evidence="1">The sequence shown here is derived from an EMBL/GenBank/DDBJ whole genome shotgun (WGS) entry which is preliminary data.</text>
</comment>
<reference evidence="1 2" key="1">
    <citation type="submission" date="2024-02" db="EMBL/GenBank/DDBJ databases">
        <title>Herpetosiphon gulosus NBRC 112829.</title>
        <authorList>
            <person name="Ichikawa N."/>
            <person name="Katano-Makiyama Y."/>
            <person name="Hidaka K."/>
        </authorList>
    </citation>
    <scope>NUCLEOTIDE SEQUENCE [LARGE SCALE GENOMIC DNA]</scope>
    <source>
        <strain evidence="1 2">NBRC 112829</strain>
    </source>
</reference>
<sequence>MADSSCVVTPAGGAPNEVYRCTITFVNGTTTQWSIRTADGKTGTIMVEGRAYRMTRDADVVRIVADGGSPQVTTYARMMPPLTIGKPRDILTQWMARDTELALFAAVFRSQ</sequence>
<dbReference type="EMBL" id="BAABRU010000032">
    <property type="protein sequence ID" value="GAA5531109.1"/>
    <property type="molecule type" value="Genomic_DNA"/>
</dbReference>
<evidence type="ECO:0000313" key="1">
    <source>
        <dbReference type="EMBL" id="GAA5531109.1"/>
    </source>
</evidence>
<keyword evidence="2" id="KW-1185">Reference proteome</keyword>
<gene>
    <name evidence="1" type="ORF">Hgul01_04933</name>
</gene>
<organism evidence="1 2">
    <name type="scientific">Herpetosiphon gulosus</name>
    <dbReference type="NCBI Taxonomy" id="1973496"/>
    <lineage>
        <taxon>Bacteria</taxon>
        <taxon>Bacillati</taxon>
        <taxon>Chloroflexota</taxon>
        <taxon>Chloroflexia</taxon>
        <taxon>Herpetosiphonales</taxon>
        <taxon>Herpetosiphonaceae</taxon>
        <taxon>Herpetosiphon</taxon>
    </lineage>
</organism>
<evidence type="ECO:0000313" key="2">
    <source>
        <dbReference type="Proteomes" id="UP001428290"/>
    </source>
</evidence>
<name>A0ABP9X6X5_9CHLR</name>
<accession>A0ABP9X6X5</accession>
<dbReference type="Proteomes" id="UP001428290">
    <property type="component" value="Unassembled WGS sequence"/>
</dbReference>
<protein>
    <submittedName>
        <fullName evidence="1">Uncharacterized protein</fullName>
    </submittedName>
</protein>